<dbReference type="RefSeq" id="WP_371755897.1">
    <property type="nucleotide sequence ID" value="NZ_JAYJLD010000049.1"/>
</dbReference>
<evidence type="ECO:0000259" key="1">
    <source>
        <dbReference type="SMART" id="SM00731"/>
    </source>
</evidence>
<accession>A0ABU5ZPS3</accession>
<name>A0ABU5ZPS3_9BACL</name>
<reference evidence="2" key="1">
    <citation type="submission" date="2023-12" db="EMBL/GenBank/DDBJ databases">
        <title>Fervidustalea candida gen. nov., sp. nov., a novel member of the family Paenibacillaceae isolated from a geothermal area.</title>
        <authorList>
            <person name="Li W.-J."/>
            <person name="Jiao J.-Y."/>
            <person name="Chen Y."/>
        </authorList>
    </citation>
    <scope>NUCLEOTIDE SEQUENCE</scope>
    <source>
        <strain evidence="2">SYSU GA230002</strain>
    </source>
</reference>
<dbReference type="SMART" id="SM00731">
    <property type="entry name" value="SprT"/>
    <property type="match status" value="1"/>
</dbReference>
<keyword evidence="3" id="KW-1185">Reference proteome</keyword>
<proteinExistence type="predicted"/>
<dbReference type="NCBIfam" id="NF003339">
    <property type="entry name" value="PRK04351.1"/>
    <property type="match status" value="1"/>
</dbReference>
<gene>
    <name evidence="2" type="ORF">VF724_19250</name>
</gene>
<feature type="domain" description="SprT-like" evidence="1">
    <location>
        <begin position="4"/>
        <end position="149"/>
    </location>
</feature>
<evidence type="ECO:0000313" key="2">
    <source>
        <dbReference type="EMBL" id="MEB3103771.1"/>
    </source>
</evidence>
<dbReference type="EMBL" id="JAYJLD010000049">
    <property type="protein sequence ID" value="MEB3103771.1"/>
    <property type="molecule type" value="Genomic_DNA"/>
</dbReference>
<dbReference type="Proteomes" id="UP001310386">
    <property type="component" value="Unassembled WGS sequence"/>
</dbReference>
<organism evidence="2 3">
    <name type="scientific">Ferviditalea candida</name>
    <dbReference type="NCBI Taxonomy" id="3108399"/>
    <lineage>
        <taxon>Bacteria</taxon>
        <taxon>Bacillati</taxon>
        <taxon>Bacillota</taxon>
        <taxon>Bacilli</taxon>
        <taxon>Bacillales</taxon>
        <taxon>Paenibacillaceae</taxon>
        <taxon>Ferviditalea</taxon>
    </lineage>
</organism>
<evidence type="ECO:0000313" key="3">
    <source>
        <dbReference type="Proteomes" id="UP001310386"/>
    </source>
</evidence>
<sequence length="155" mass="18488">MNDQQLQTWIERVSLQYFDMPFVHKASFNGKLRTTGGRYFPGTHNIEISRLQYDTFGEEEVEKIIKHELCHYHLHLTNKGYKHRDDDFKRLLKKVGGSRYCRTLPIPKQAEPYRYRLECADCKAVYYRKRRLNPRKYACGQCRGKLSLHELQNGC</sequence>
<comment type="caution">
    <text evidence="2">The sequence shown here is derived from an EMBL/GenBank/DDBJ whole genome shotgun (WGS) entry which is preliminary data.</text>
</comment>
<dbReference type="Pfam" id="PF10263">
    <property type="entry name" value="SprT-like"/>
    <property type="match status" value="1"/>
</dbReference>
<dbReference type="InterPro" id="IPR006640">
    <property type="entry name" value="SprT-like_domain"/>
</dbReference>
<protein>
    <submittedName>
        <fullName evidence="2">SprT family protein</fullName>
    </submittedName>
</protein>